<organism evidence="1 2">
    <name type="scientific">Entomophthora muscae</name>
    <dbReference type="NCBI Taxonomy" id="34485"/>
    <lineage>
        <taxon>Eukaryota</taxon>
        <taxon>Fungi</taxon>
        <taxon>Fungi incertae sedis</taxon>
        <taxon>Zoopagomycota</taxon>
        <taxon>Entomophthoromycotina</taxon>
        <taxon>Entomophthoromycetes</taxon>
        <taxon>Entomophthorales</taxon>
        <taxon>Entomophthoraceae</taxon>
        <taxon>Entomophthora</taxon>
    </lineage>
</organism>
<dbReference type="EMBL" id="QTSX02007186">
    <property type="protein sequence ID" value="KAJ9049947.1"/>
    <property type="molecule type" value="Genomic_DNA"/>
</dbReference>
<comment type="caution">
    <text evidence="1">The sequence shown here is derived from an EMBL/GenBank/DDBJ whole genome shotgun (WGS) entry which is preliminary data.</text>
</comment>
<sequence>MLNCLRAGHWRSRAASHWRLLQSGRLTNSRKIHILDTSHLVPGSREAIYKLFEEKRCLDLTEDSCIEISINDSKVKKIPKGTLCLDALKGNKQSEVLACLVNGKHQDLRFALHQSADIVPISQADLYSLADCASSEAANKVAWGTASALVSIAAFHLFGKRVKHLRTAVDMDRGGFSTDLLILKLPNADGFKDWEKLYTDDAFIGRLSEEQLNALQKHAVELCKANDAFEKITLADTKALHDLNIPPSEDGSFSLWKFQNVLFTCSKPIAQRPSQIKVLGLSASELVHHAATKRQCVTRVYGFGFAHPRMKSRWDTQLEQAKMRDHRVVGQVQGLFMTHPFSPGAPFFLPHGTRIIRRLQDFLRGKYRRFGFEEVMTPLVYKKELWEVSGHWANYQQDMFAVRGCCDPDSDASTGLKPMNCPAHCLIFDSIPRSSADLPLRLADFGALHRNEASGALTGLTRVRQFHQDDGHIFCRPDQIAQEISATLQMLAEVYKALSFPSYELSLSTCPKENFIGSESEWEEAENALKRSLDGTGRPWFVKEGDGAFYGPKIDIMVKDGLGRSHQTATIQLDFQLPSRFGLKYKLPGGGTATPVIVHRAVFGSIERVLAILMEHHSGRWPFWLNPRQIIICPTPGAAEYAESVYASLSDRLESQNLHIYLDIDRSEDNLSAMIKSAQKAQYSLMLVVGPQEAEQNTINVRTRTGQVLGQFSFDKMTSFITEMQNNHKF</sequence>
<protein>
    <submittedName>
        <fullName evidence="1">Uncharacterized protein</fullName>
    </submittedName>
</protein>
<evidence type="ECO:0000313" key="1">
    <source>
        <dbReference type="EMBL" id="KAJ9049947.1"/>
    </source>
</evidence>
<dbReference type="Proteomes" id="UP001165960">
    <property type="component" value="Unassembled WGS sequence"/>
</dbReference>
<evidence type="ECO:0000313" key="2">
    <source>
        <dbReference type="Proteomes" id="UP001165960"/>
    </source>
</evidence>
<accession>A0ACC2RIR3</accession>
<keyword evidence="2" id="KW-1185">Reference proteome</keyword>
<name>A0ACC2RIR3_9FUNG</name>
<proteinExistence type="predicted"/>
<gene>
    <name evidence="1" type="ORF">DSO57_1019279</name>
</gene>
<reference evidence="1" key="1">
    <citation type="submission" date="2022-04" db="EMBL/GenBank/DDBJ databases">
        <title>Genome of the entomopathogenic fungus Entomophthora muscae.</title>
        <authorList>
            <person name="Elya C."/>
            <person name="Lovett B.R."/>
            <person name="Lee E."/>
            <person name="Macias A.M."/>
            <person name="Hajek A.E."/>
            <person name="De Bivort B.L."/>
            <person name="Kasson M.T."/>
            <person name="De Fine Licht H.H."/>
            <person name="Stajich J.E."/>
        </authorList>
    </citation>
    <scope>NUCLEOTIDE SEQUENCE</scope>
    <source>
        <strain evidence="1">Berkeley</strain>
    </source>
</reference>